<feature type="domain" description="ATPase AAA-type core" evidence="1">
    <location>
        <begin position="95"/>
        <end position="188"/>
    </location>
</feature>
<dbReference type="Proteomes" id="UP000286921">
    <property type="component" value="Unassembled WGS sequence"/>
</dbReference>
<sequence length="307" mass="34194">MEDREREKEKMPGYGVDVQKLNETDFLVACQHGVRRQCSLGSVLVIRIVRLPAGPFTDNDPAFVIGENPTGSDTNGTVRRCNLWERPKTHHPSEISAGELVVDHGDSNALEQQLEAVFKIAKHFNAMLLLDEADAFMGQRTSYHDTHNCLVTIFLREFEYYQGVLLLTWNRGIQFDDAILSRITLTIKYGNLTREFPRDLLSKARTMQGSATVEEHDLQRLEPLTLNGHGIKNIAAITHALAEADANQVNDNQAATQGIRQHITPLALSVDTTTRLEHGQSSVALLVKEAGVPITEQCIYGQGGWLL</sequence>
<gene>
    <name evidence="2" type="ORF">AAWM_07358</name>
</gene>
<reference evidence="2 3" key="1">
    <citation type="submission" date="2016-09" db="EMBL/GenBank/DDBJ databases">
        <title>Aspergillus awamori IFM 58123T.</title>
        <authorList>
            <person name="Kusuya Y."/>
            <person name="Shimizu M."/>
            <person name="Takahashi H."/>
            <person name="Yaguchi T."/>
        </authorList>
    </citation>
    <scope>NUCLEOTIDE SEQUENCE [LARGE SCALE GENOMIC DNA]</scope>
    <source>
        <strain evidence="2 3">IFM 58123</strain>
    </source>
</reference>
<evidence type="ECO:0000313" key="3">
    <source>
        <dbReference type="Proteomes" id="UP000286921"/>
    </source>
</evidence>
<dbReference type="EMBL" id="BDHI01000019">
    <property type="protein sequence ID" value="GCB24473.1"/>
    <property type="molecule type" value="Genomic_DNA"/>
</dbReference>
<organism evidence="2 3">
    <name type="scientific">Aspergillus awamori</name>
    <name type="common">Black koji mold</name>
    <dbReference type="NCBI Taxonomy" id="105351"/>
    <lineage>
        <taxon>Eukaryota</taxon>
        <taxon>Fungi</taxon>
        <taxon>Dikarya</taxon>
        <taxon>Ascomycota</taxon>
        <taxon>Pezizomycotina</taxon>
        <taxon>Eurotiomycetes</taxon>
        <taxon>Eurotiomycetidae</taxon>
        <taxon>Eurotiales</taxon>
        <taxon>Aspergillaceae</taxon>
        <taxon>Aspergillus</taxon>
    </lineage>
</organism>
<dbReference type="GO" id="GO:0016887">
    <property type="term" value="F:ATP hydrolysis activity"/>
    <property type="evidence" value="ECO:0007669"/>
    <property type="project" value="InterPro"/>
</dbReference>
<dbReference type="AlphaFoldDB" id="A0A401KYT2"/>
<dbReference type="InterPro" id="IPR027417">
    <property type="entry name" value="P-loop_NTPase"/>
</dbReference>
<evidence type="ECO:0000313" key="2">
    <source>
        <dbReference type="EMBL" id="GCB24473.1"/>
    </source>
</evidence>
<comment type="caution">
    <text evidence="2">The sequence shown here is derived from an EMBL/GenBank/DDBJ whole genome shotgun (WGS) entry which is preliminary data.</text>
</comment>
<proteinExistence type="predicted"/>
<accession>A0A401KYT2</accession>
<keyword evidence="3" id="KW-1185">Reference proteome</keyword>
<dbReference type="Gene3D" id="3.40.50.300">
    <property type="entry name" value="P-loop containing nucleotide triphosphate hydrolases"/>
    <property type="match status" value="1"/>
</dbReference>
<protein>
    <recommendedName>
        <fullName evidence="1">ATPase AAA-type core domain-containing protein</fullName>
    </recommendedName>
</protein>
<dbReference type="InterPro" id="IPR003959">
    <property type="entry name" value="ATPase_AAA_core"/>
</dbReference>
<dbReference type="Pfam" id="PF00004">
    <property type="entry name" value="AAA"/>
    <property type="match status" value="1"/>
</dbReference>
<name>A0A401KYT2_ASPAW</name>
<dbReference type="SUPFAM" id="SSF52540">
    <property type="entry name" value="P-loop containing nucleoside triphosphate hydrolases"/>
    <property type="match status" value="1"/>
</dbReference>
<dbReference type="PANTHER" id="PTHR46411">
    <property type="entry name" value="FAMILY ATPASE, PUTATIVE-RELATED"/>
    <property type="match status" value="1"/>
</dbReference>
<evidence type="ECO:0000259" key="1">
    <source>
        <dbReference type="Pfam" id="PF00004"/>
    </source>
</evidence>
<dbReference type="PANTHER" id="PTHR46411:SF3">
    <property type="entry name" value="AAA+ ATPASE DOMAIN-CONTAINING PROTEIN"/>
    <property type="match status" value="1"/>
</dbReference>
<dbReference type="GO" id="GO:0005524">
    <property type="term" value="F:ATP binding"/>
    <property type="evidence" value="ECO:0007669"/>
    <property type="project" value="InterPro"/>
</dbReference>